<feature type="compositionally biased region" description="Low complexity" evidence="6">
    <location>
        <begin position="1576"/>
        <end position="1591"/>
    </location>
</feature>
<feature type="region of interest" description="Disordered" evidence="6">
    <location>
        <begin position="277"/>
        <end position="302"/>
    </location>
</feature>
<evidence type="ECO:0000313" key="11">
    <source>
        <dbReference type="Proteomes" id="UP000747110"/>
    </source>
</evidence>
<dbReference type="GO" id="GO:0005524">
    <property type="term" value="F:ATP binding"/>
    <property type="evidence" value="ECO:0007669"/>
    <property type="project" value="UniProtKB-UniRule"/>
</dbReference>
<evidence type="ECO:0000313" key="8">
    <source>
        <dbReference type="EMBL" id="GIL76865.1"/>
    </source>
</evidence>
<dbReference type="PROSITE" id="PS00108">
    <property type="entry name" value="PROTEIN_KINASE_ST"/>
    <property type="match status" value="1"/>
</dbReference>
<name>A0A8J4GBW8_9CHLO</name>
<feature type="domain" description="Protein kinase" evidence="7">
    <location>
        <begin position="2240"/>
        <end position="2555"/>
    </location>
</feature>
<dbReference type="InterPro" id="IPR011009">
    <property type="entry name" value="Kinase-like_dom_sf"/>
</dbReference>
<feature type="compositionally biased region" description="Polar residues" evidence="6">
    <location>
        <begin position="1840"/>
        <end position="1849"/>
    </location>
</feature>
<dbReference type="SUPFAM" id="SSF56112">
    <property type="entry name" value="Protein kinase-like (PK-like)"/>
    <property type="match status" value="1"/>
</dbReference>
<dbReference type="Proteomes" id="UP000722791">
    <property type="component" value="Unassembled WGS sequence"/>
</dbReference>
<dbReference type="PANTHER" id="PTHR44329:SF214">
    <property type="entry name" value="PROTEIN KINASE DOMAIN-CONTAINING PROTEIN"/>
    <property type="match status" value="1"/>
</dbReference>
<feature type="region of interest" description="Disordered" evidence="6">
    <location>
        <begin position="2635"/>
        <end position="2666"/>
    </location>
</feature>
<feature type="compositionally biased region" description="Pro residues" evidence="6">
    <location>
        <begin position="1455"/>
        <end position="1464"/>
    </location>
</feature>
<feature type="compositionally biased region" description="Pro residues" evidence="6">
    <location>
        <begin position="1234"/>
        <end position="1245"/>
    </location>
</feature>
<feature type="region of interest" description="Disordered" evidence="6">
    <location>
        <begin position="153"/>
        <end position="238"/>
    </location>
</feature>
<organism evidence="9 10">
    <name type="scientific">Volvox reticuliferus</name>
    <dbReference type="NCBI Taxonomy" id="1737510"/>
    <lineage>
        <taxon>Eukaryota</taxon>
        <taxon>Viridiplantae</taxon>
        <taxon>Chlorophyta</taxon>
        <taxon>core chlorophytes</taxon>
        <taxon>Chlorophyceae</taxon>
        <taxon>CS clade</taxon>
        <taxon>Chlamydomonadales</taxon>
        <taxon>Volvocaceae</taxon>
        <taxon>Volvox</taxon>
    </lineage>
</organism>
<reference evidence="9" key="1">
    <citation type="journal article" date="2021" name="Proc. Natl. Acad. Sci. U.S.A.">
        <title>Three genomes in the algal genus Volvox reveal the fate of a haploid sex-determining region after a transition to homothallism.</title>
        <authorList>
            <person name="Yamamoto K."/>
            <person name="Hamaji T."/>
            <person name="Kawai-Toyooka H."/>
            <person name="Matsuzaki R."/>
            <person name="Takahashi F."/>
            <person name="Nishimura Y."/>
            <person name="Kawachi M."/>
            <person name="Noguchi H."/>
            <person name="Minakuchi Y."/>
            <person name="Umen J.G."/>
            <person name="Toyoda A."/>
            <person name="Nozaki H."/>
        </authorList>
    </citation>
    <scope>NUCLEOTIDE SEQUENCE</scope>
    <source>
        <strain evidence="9">NIES-3785</strain>
        <strain evidence="8">NIES-3786</strain>
    </source>
</reference>
<dbReference type="EMBL" id="BNCQ01000015">
    <property type="protein sequence ID" value="GIM04027.1"/>
    <property type="molecule type" value="Genomic_DNA"/>
</dbReference>
<feature type="compositionally biased region" description="Low complexity" evidence="6">
    <location>
        <begin position="1480"/>
        <end position="1494"/>
    </location>
</feature>
<evidence type="ECO:0000259" key="7">
    <source>
        <dbReference type="PROSITE" id="PS50011"/>
    </source>
</evidence>
<keyword evidence="3" id="KW-0418">Kinase</keyword>
<protein>
    <recommendedName>
        <fullName evidence="7">Protein kinase domain-containing protein</fullName>
    </recommendedName>
</protein>
<accession>A0A8J4GBW8</accession>
<comment type="caution">
    <text evidence="9">The sequence shown here is derived from an EMBL/GenBank/DDBJ whole genome shotgun (WGS) entry which is preliminary data.</text>
</comment>
<feature type="region of interest" description="Disordered" evidence="6">
    <location>
        <begin position="1202"/>
        <end position="1274"/>
    </location>
</feature>
<feature type="compositionally biased region" description="Polar residues" evidence="6">
    <location>
        <begin position="228"/>
        <end position="238"/>
    </location>
</feature>
<feature type="region of interest" description="Disordered" evidence="6">
    <location>
        <begin position="1449"/>
        <end position="1591"/>
    </location>
</feature>
<dbReference type="Pfam" id="PF00069">
    <property type="entry name" value="Pkinase"/>
    <property type="match status" value="1"/>
</dbReference>
<evidence type="ECO:0000256" key="2">
    <source>
        <dbReference type="ARBA" id="ARBA00022741"/>
    </source>
</evidence>
<dbReference type="InterPro" id="IPR051681">
    <property type="entry name" value="Ser/Thr_Kinases-Pseudokinases"/>
</dbReference>
<feature type="region of interest" description="Disordered" evidence="6">
    <location>
        <begin position="1679"/>
        <end position="1698"/>
    </location>
</feature>
<sequence>MHFVLRCFGAKHDSSSGQGAHNQSRPSTASSQKHSFAATPTSVAVTARPNLFAPTLEVSAKIPQPEVVEADQNGNAGSGGVVQVMADDEGDRQAVDCSFPRRISLGSPLLLFNTSSVATHQSLTLKLQGAARLGSSAPAVDNWVALGSVADGRATADSDRTTACSNPSHARLQSNRGDAPVAPPAGASPGSKTATVQQSQPDSHSQPQQSDPQPLRQSQPLPNPQAIAHSSSDLQSHARTLDPRMPSVLESSADNLRLSPSRWSIGSSNQATLLGAGASKRQGSGTAAGCSPAGGHFTALPPPRPLPAEELAALVSTLSRVRGHWLEALHTVAALAADLLGADSLSVYLLSDSGATHAALACHGDAGGAIRMGMPLPAVAAPGQKQTALQRLYQTGEPQRGSVWNAVAAAANGPLVSTANSGQMALHTVPEVGSSHHSCRVQGLVRGAALMQRLQENPSNPQEHQHQHQTAQPQHQPHLQKQNQQQQQQQPIVALPPDWQAMRVLGGMTDFVAVPLLRGELVIGALQVGDNCTPPEDITGAVPTSRRCRGTAELSVVATFIGTLLRDHEVLCLMGALEAVASAQDVDGLVRTIARHVALFCRMRKHITPGVRVALIRGDAAALALFLDEGATAAAAAAAANLAAGVAGGSTTPVGVLSTAISRHSTVYNLLHATSTVGGGGVLSSGACTPDQRHILSPGASASGMAAGLGLSAAGRASQLAAGGGAVGGGASRCVVPLYSPSMGTRDPSSILDTEQLLPAAASVVGAPAPAGPRVHAAGSASALTRPTAVATGSEDAAGILHVHGNAITSGFENGVDGGEGLSGMAMSTGGDLWPWFASTVGRAKGPEFGGGGDGGRGRTVTGAAALTEAEAGVGDTPESIMARCTALVGLPSVLSDKNMLGTCRQEHVSMVDGQPASVTAAAGPDASGRLIIPPRGASGGMAATNTDLDEDPLKATTTTEPSLGHGPSAVIVAATAAAVSGSLLIGERREVTAVVQEPELAAAAAAAESVSGLMSLPSALLPVPHSTGPAIAQTRLGAISGGMYGRALAMSVEDSSTQGRGFGQVLGHAMLTRGTVLAEALAAGTGMYISDVAIYMQDGRNKNRDVFLAPSGRGGPAQPTNSIAVTTISHAGLPLVGIYLTYGTPLPASLLNALISKVHAFGAMLGPLLHERLTSGDSELADEWRYLLGEVLDPQAIQIAADEQRSRRSSAAPYNQQQQLQPQQQQQQQPVAQTPPPLTAPPSPLRNLTGVEASQSRRQETPSRGSGVSTADMAEAPAALSVAAESARRRSGNCSGPYAVRASCSRGPLAWGFWGFPGTAGGPPSAATAAMIAPLRRSQTADSGFLLKGPAPSRAFPSADGGDAVSPFCVKSRGIGSSRASVTTEAAAKAVAACTSEPTPSATASAAAGARADNRNFRNTRSALLTLSGGMHAASAIGPSVEPYDRVSANRMPLAPPPSPPSPRGRASAAEAVASVPQAPAALPWRGAAAATASHTERSNKRKAPVATASGPLWPMSQHLQQQQQQNQQRQRVPVRSPLCSPSHQPPQPQQRQPLAVRRLLNCSWRGPTTNGNFPGPSSGATSPPAGASSLSVAAGAAGCQTSKMEKAALEGIASGAESRRLCLRNHSGAGRNLDGGPSLCTEYRRVNCGSSISSGAAVLSRSTSGVLGPAITTQTAAATSPPLLQGEPGEGDGLQTAVTNPVSPMAAVAAMEGPAQLPSIGDTTLQLHGAADADPPANDDAYRLVGVMAAAVAAPPERSFDAFGSATISGRRGAAGHPVHIQLPVDPNLNVAQSSPSAPEAPPAGSEQERLMLQTCEERKSPSVPQPVLLKEPPESPHLQQQPTPSLNPFAAGCPPSPPWAPQRQQQSPAVPGTIVLNGGAVDGSGGLAGAAVTAAKAPHSSCFAVSGPVIAAGPDITSSAGTMSMSQLELAGYPRLLPAYLATASSVGSHSGGAAANRVTAMAANPTASSASASTNSHNVDVELSMQAWHLSSDPARLSIVAPGSRISRPGAIFGSANFNVSQSGGCQDVMSTGLADWTRLVQPRGYPPVPSPLSPGRNFLGGGGSAVASAVTVAQQSTRRCSAGGIAPASPQPPPPQPRIGAGLSRLTTVATAAGVAGSGGAAGGGTGPTQFTDAVTRCPNGNGFSGIAASGAAAAVAAGGFSSGKLPSPMVHRLRSSVRRNTSFNIMADPGVQDTGKVAPLMANLQDKLRSLQAEQVLARLHNKDTSGVDELSGLTILEPLGSGGFGTVFRGIFNGIEVAVKVLCERGAGGRSEAATMREAFELAVMTTISHPHIVQVLSAWTDVILTSKPNPNGAPSTTTTAVVPRSPATEELGEATVVIAMEYCDAGSLADAVSAGRFRQRVPGGYGALQPCMPAIYATLLEIALALRHMHAMLLVHCDLKPANILLKSNMRDPRGFSAKLSDFGLVKMVVEDGTGGGGGVIGRDARTGTVTHMAPELIRATEASKMDASVDIYAFGVLMWELISAGPVYLGMHSEEIRKGVVGGVLRPEFPQWSDEKYRALAEACLSTDPKARPTSAELVGRLRTLLAESGALRDTIMRRPCKNSAFPEANLLGRGGAAVGCGVGTIGDGFPGHCTAAAAGAMLGIGPADFCRPSPLQAAHQPQQHYYPVAPGAPHSRRARSRSFSGNDSSTFPLHIL</sequence>
<evidence type="ECO:0000256" key="3">
    <source>
        <dbReference type="ARBA" id="ARBA00022777"/>
    </source>
</evidence>
<keyword evidence="4 5" id="KW-0067">ATP-binding</keyword>
<dbReference type="PROSITE" id="PS50011">
    <property type="entry name" value="PROTEIN_KINASE_DOM"/>
    <property type="match status" value="1"/>
</dbReference>
<feature type="region of interest" description="Disordered" evidence="6">
    <location>
        <begin position="456"/>
        <end position="490"/>
    </location>
</feature>
<dbReference type="EMBL" id="BNCP01000009">
    <property type="protein sequence ID" value="GIL76865.1"/>
    <property type="molecule type" value="Genomic_DNA"/>
</dbReference>
<evidence type="ECO:0000313" key="9">
    <source>
        <dbReference type="EMBL" id="GIM04027.1"/>
    </source>
</evidence>
<feature type="compositionally biased region" description="Polar residues" evidence="6">
    <location>
        <begin position="15"/>
        <end position="36"/>
    </location>
</feature>
<feature type="binding site" evidence="5">
    <location>
        <position position="2267"/>
    </location>
    <ligand>
        <name>ATP</name>
        <dbReference type="ChEBI" id="CHEBI:30616"/>
    </ligand>
</feature>
<dbReference type="Gene3D" id="3.30.200.20">
    <property type="entry name" value="Phosphorylase Kinase, domain 1"/>
    <property type="match status" value="1"/>
</dbReference>
<dbReference type="GO" id="GO:0004674">
    <property type="term" value="F:protein serine/threonine kinase activity"/>
    <property type="evidence" value="ECO:0007669"/>
    <property type="project" value="TreeGrafter"/>
</dbReference>
<dbReference type="InterPro" id="IPR017441">
    <property type="entry name" value="Protein_kinase_ATP_BS"/>
</dbReference>
<dbReference type="InterPro" id="IPR000719">
    <property type="entry name" value="Prot_kinase_dom"/>
</dbReference>
<feature type="compositionally biased region" description="Low complexity" evidence="6">
    <location>
        <begin position="184"/>
        <end position="220"/>
    </location>
</feature>
<keyword evidence="2 5" id="KW-0547">Nucleotide-binding</keyword>
<feature type="region of interest" description="Disordered" evidence="6">
    <location>
        <begin position="1790"/>
        <end position="1809"/>
    </location>
</feature>
<proteinExistence type="predicted"/>
<dbReference type="Gene3D" id="1.10.510.10">
    <property type="entry name" value="Transferase(Phosphotransferase) domain 1"/>
    <property type="match status" value="1"/>
</dbReference>
<gene>
    <name evidence="8" type="ORF">Vretifemale_6399</name>
    <name evidence="9" type="ORF">Vretimale_8664</name>
</gene>
<feature type="compositionally biased region" description="Low complexity" evidence="6">
    <location>
        <begin position="1794"/>
        <end position="1808"/>
    </location>
</feature>
<feature type="compositionally biased region" description="Low complexity" evidence="6">
    <location>
        <begin position="468"/>
        <end position="490"/>
    </location>
</feature>
<keyword evidence="11" id="KW-1185">Reference proteome</keyword>
<evidence type="ECO:0000256" key="1">
    <source>
        <dbReference type="ARBA" id="ARBA00022679"/>
    </source>
</evidence>
<evidence type="ECO:0000256" key="6">
    <source>
        <dbReference type="SAM" id="MobiDB-lite"/>
    </source>
</evidence>
<dbReference type="InterPro" id="IPR008271">
    <property type="entry name" value="Ser/Thr_kinase_AS"/>
</dbReference>
<feature type="region of interest" description="Disordered" evidence="6">
    <location>
        <begin position="936"/>
        <end position="963"/>
    </location>
</feature>
<feature type="compositionally biased region" description="Low complexity" evidence="6">
    <location>
        <begin position="1522"/>
        <end position="1544"/>
    </location>
</feature>
<feature type="compositionally biased region" description="Polar residues" evidence="6">
    <location>
        <begin position="161"/>
        <end position="176"/>
    </location>
</feature>
<evidence type="ECO:0000313" key="10">
    <source>
        <dbReference type="Proteomes" id="UP000722791"/>
    </source>
</evidence>
<feature type="compositionally biased region" description="Polar residues" evidence="6">
    <location>
        <begin position="2651"/>
        <end position="2666"/>
    </location>
</feature>
<evidence type="ECO:0000256" key="5">
    <source>
        <dbReference type="PROSITE-ProRule" id="PRU10141"/>
    </source>
</evidence>
<dbReference type="PROSITE" id="PS00107">
    <property type="entry name" value="PROTEIN_KINASE_ATP"/>
    <property type="match status" value="1"/>
</dbReference>
<dbReference type="SMART" id="SM00220">
    <property type="entry name" value="S_TKc"/>
    <property type="match status" value="1"/>
</dbReference>
<feature type="compositionally biased region" description="Low complexity" evidence="6">
    <location>
        <begin position="1217"/>
        <end position="1233"/>
    </location>
</feature>
<evidence type="ECO:0000256" key="4">
    <source>
        <dbReference type="ARBA" id="ARBA00022840"/>
    </source>
</evidence>
<dbReference type="PANTHER" id="PTHR44329">
    <property type="entry name" value="SERINE/THREONINE-PROTEIN KINASE TNNI3K-RELATED"/>
    <property type="match status" value="1"/>
</dbReference>
<dbReference type="OrthoDB" id="540892at2759"/>
<dbReference type="SUPFAM" id="SSF81995">
    <property type="entry name" value="beta-sandwich domain of Sec23/24"/>
    <property type="match status" value="1"/>
</dbReference>
<keyword evidence="1" id="KW-0808">Transferase</keyword>
<feature type="region of interest" description="Disordered" evidence="6">
    <location>
        <begin position="1819"/>
        <end position="1873"/>
    </location>
</feature>
<feature type="region of interest" description="Disordered" evidence="6">
    <location>
        <begin position="11"/>
        <end position="36"/>
    </location>
</feature>
<dbReference type="Proteomes" id="UP000747110">
    <property type="component" value="Unassembled WGS sequence"/>
</dbReference>